<proteinExistence type="predicted"/>
<sequence>MLSKQNSRKKAAGPSGNNGRKFLTDLDTMTSAFYAPSRLTSSTASSRSKSVSKTPAQEPKKKPDDPKPRAKPLLDQDKKPSIWSWKGLRALTQARHRRFNCTFSLTVHSVVGLPLSLEGSCLVVHWRRRDADWPTRPARVSRGSAAFGDERLTHSCSVYGSKSGPHNSAKYEARQFLLYVSILGSPEVDLGRHRVDLTRLLPLKLEELEEEDKCSGKWTTSFRLSGRASGATVNVSFGYDVAENVSCGEQSGKMDDGSEDVKELHEVLPVMSSELCDSVNVLYQKLDDEACDDSVGNKVEEDDCLVSSSFDRHGVELLLAADDDGERACGNECEIDEFSVVDKGTVESTEENVIHEDESRRDGLEADLAIKVVAPDEEGSPRNLSVLQNDEQLENIKNNVKREQAEVFSKESLMKDLEAALSCATDLANEVDSQDESDYGDCKMGKSPSLDDVTEAVANDFLEMLGIEHDGPIISESECEPESPRERLLREFEMDSLSNGGLLNFLDFESSSLFEDSVHMPDTENNAFVTKPSASMMEDLETEALMREWGLDEHAFQHSSSFGSPIHVDPPEDTQPLPPLAEGVGPFVRTENGGFVRSMSPALFENSKNGGSLIMQVSSPVVVPAEMGSGVMDILQGLASVGIEKLSMQANKLMPLEDITGKTIEQIAWQSAQSLEGPRRQDLQPDEFGISKNTRNERKGAHGKSHVPNSSKSHSSLASIDSEYVSLEDLAPLAMDKIEALSIEGLRIQSGMSDQGSAPNITTQSIGEFSALKGKTAGLDGPIGLDGTCGLQLMDIKDDGQAQEGPDGLMGLSLTLDEWMKLDSGEIDENELASERTSKILAAHHATSLEAFRGRSRGDKRRGRARKYGLLGNNFTVALMVQLRDPLRNYEAVGAPMLALVQVERVFVPPKPKIHGTVCMVRDFVEKEEEDDDDENVVEKKTKDEVREEEVVIPEYKITEVSVAGLKAEEGSKKKLWGSSVNQQQTGSRWLLASGMGKKNSKNQVMKSKSSGDALWSISSRARKSLK</sequence>
<feature type="compositionally biased region" description="Low complexity" evidence="1">
    <location>
        <begin position="37"/>
        <end position="56"/>
    </location>
</feature>
<gene>
    <name evidence="3" type="ORF">STAS_35495</name>
</gene>
<accession>A0A5A7RKF2</accession>
<dbReference type="Pfam" id="PF21745">
    <property type="entry name" value="PMI1_PMIR1-2_C"/>
    <property type="match status" value="1"/>
</dbReference>
<evidence type="ECO:0000256" key="1">
    <source>
        <dbReference type="SAM" id="MobiDB-lite"/>
    </source>
</evidence>
<feature type="region of interest" description="Disordered" evidence="1">
    <location>
        <begin position="37"/>
        <end position="76"/>
    </location>
</feature>
<comment type="caution">
    <text evidence="3">The sequence shown here is derived from an EMBL/GenBank/DDBJ whole genome shotgun (WGS) entry which is preliminary data.</text>
</comment>
<feature type="compositionally biased region" description="Basic residues" evidence="1">
    <location>
        <begin position="1"/>
        <end position="11"/>
    </location>
</feature>
<dbReference type="EMBL" id="BKCP01013514">
    <property type="protein sequence ID" value="GER57676.1"/>
    <property type="molecule type" value="Genomic_DNA"/>
</dbReference>
<feature type="compositionally biased region" description="Basic and acidic residues" evidence="1">
    <location>
        <begin position="58"/>
        <end position="76"/>
    </location>
</feature>
<dbReference type="InterPro" id="IPR039614">
    <property type="entry name" value="PMI1-like"/>
</dbReference>
<keyword evidence="4" id="KW-1185">Reference proteome</keyword>
<reference evidence="4" key="1">
    <citation type="journal article" date="2019" name="Curr. Biol.">
        <title>Genome Sequence of Striga asiatica Provides Insight into the Evolution of Plant Parasitism.</title>
        <authorList>
            <person name="Yoshida S."/>
            <person name="Kim S."/>
            <person name="Wafula E.K."/>
            <person name="Tanskanen J."/>
            <person name="Kim Y.M."/>
            <person name="Honaas L."/>
            <person name="Yang Z."/>
            <person name="Spallek T."/>
            <person name="Conn C.E."/>
            <person name="Ichihashi Y."/>
            <person name="Cheong K."/>
            <person name="Cui S."/>
            <person name="Der J.P."/>
            <person name="Gundlach H."/>
            <person name="Jiao Y."/>
            <person name="Hori C."/>
            <person name="Ishida J.K."/>
            <person name="Kasahara H."/>
            <person name="Kiba T."/>
            <person name="Kim M.S."/>
            <person name="Koo N."/>
            <person name="Laohavisit A."/>
            <person name="Lee Y.H."/>
            <person name="Lumba S."/>
            <person name="McCourt P."/>
            <person name="Mortimer J.C."/>
            <person name="Mutuku J.M."/>
            <person name="Nomura T."/>
            <person name="Sasaki-Sekimoto Y."/>
            <person name="Seto Y."/>
            <person name="Wang Y."/>
            <person name="Wakatake T."/>
            <person name="Sakakibara H."/>
            <person name="Demura T."/>
            <person name="Yamaguchi S."/>
            <person name="Yoneyama K."/>
            <person name="Manabe R.I."/>
            <person name="Nelson D.C."/>
            <person name="Schulman A.H."/>
            <person name="Timko M.P."/>
            <person name="dePamphilis C.W."/>
            <person name="Choi D."/>
            <person name="Shirasu K."/>
        </authorList>
    </citation>
    <scope>NUCLEOTIDE SEQUENCE [LARGE SCALE GENOMIC DNA]</scope>
    <source>
        <strain evidence="4">cv. UVA1</strain>
    </source>
</reference>
<feature type="region of interest" description="Disordered" evidence="1">
    <location>
        <begin position="674"/>
        <end position="715"/>
    </location>
</feature>
<dbReference type="PANTHER" id="PTHR33414">
    <property type="entry name" value="PROTEIN PLASTID MOVEMENT IMPAIRED 1-RELATED 1"/>
    <property type="match status" value="1"/>
</dbReference>
<dbReference type="Pfam" id="PF10358">
    <property type="entry name" value="NT-C2"/>
    <property type="match status" value="1"/>
</dbReference>
<name>A0A5A7RKF2_STRAF</name>
<feature type="region of interest" description="Disordered" evidence="1">
    <location>
        <begin position="993"/>
        <end position="1027"/>
    </location>
</feature>
<dbReference type="PROSITE" id="PS51840">
    <property type="entry name" value="C2_NT"/>
    <property type="match status" value="1"/>
</dbReference>
<evidence type="ECO:0000259" key="2">
    <source>
        <dbReference type="PROSITE" id="PS51840"/>
    </source>
</evidence>
<feature type="region of interest" description="Disordered" evidence="1">
    <location>
        <begin position="1"/>
        <end position="23"/>
    </location>
</feature>
<dbReference type="OrthoDB" id="2019483at2759"/>
<dbReference type="InterPro" id="IPR019448">
    <property type="entry name" value="NT-C2"/>
</dbReference>
<dbReference type="Proteomes" id="UP000325081">
    <property type="component" value="Unassembled WGS sequence"/>
</dbReference>
<feature type="domain" description="C2 NT-type" evidence="2">
    <location>
        <begin position="91"/>
        <end position="241"/>
    </location>
</feature>
<evidence type="ECO:0000313" key="4">
    <source>
        <dbReference type="Proteomes" id="UP000325081"/>
    </source>
</evidence>
<dbReference type="PANTHER" id="PTHR33414:SF1">
    <property type="entry name" value="PROTEIN PLASTID MOVEMENT IMPAIRED 1-RELATED 1"/>
    <property type="match status" value="1"/>
</dbReference>
<organism evidence="3 4">
    <name type="scientific">Striga asiatica</name>
    <name type="common">Asiatic witchweed</name>
    <name type="synonym">Buchnera asiatica</name>
    <dbReference type="NCBI Taxonomy" id="4170"/>
    <lineage>
        <taxon>Eukaryota</taxon>
        <taxon>Viridiplantae</taxon>
        <taxon>Streptophyta</taxon>
        <taxon>Embryophyta</taxon>
        <taxon>Tracheophyta</taxon>
        <taxon>Spermatophyta</taxon>
        <taxon>Magnoliopsida</taxon>
        <taxon>eudicotyledons</taxon>
        <taxon>Gunneridae</taxon>
        <taxon>Pentapetalae</taxon>
        <taxon>asterids</taxon>
        <taxon>lamiids</taxon>
        <taxon>Lamiales</taxon>
        <taxon>Orobanchaceae</taxon>
        <taxon>Buchnereae</taxon>
        <taxon>Striga</taxon>
    </lineage>
</organism>
<feature type="compositionally biased region" description="Low complexity" evidence="1">
    <location>
        <begin position="706"/>
        <end position="715"/>
    </location>
</feature>
<dbReference type="InterPro" id="IPR048972">
    <property type="entry name" value="PMI1_PMIR1-2_C"/>
</dbReference>
<dbReference type="AlphaFoldDB" id="A0A5A7RKF2"/>
<feature type="compositionally biased region" description="Polar residues" evidence="1">
    <location>
        <begin position="1002"/>
        <end position="1011"/>
    </location>
</feature>
<protein>
    <submittedName>
        <fullName evidence="3">ATP synthase subunit b</fullName>
    </submittedName>
</protein>
<evidence type="ECO:0000313" key="3">
    <source>
        <dbReference type="EMBL" id="GER57676.1"/>
    </source>
</evidence>